<proteinExistence type="predicted"/>
<name>X1BD78_9ZZZZ</name>
<comment type="caution">
    <text evidence="1">The sequence shown here is derived from an EMBL/GenBank/DDBJ whole genome shotgun (WGS) entry which is preliminary data.</text>
</comment>
<protein>
    <submittedName>
        <fullName evidence="1">Uncharacterized protein</fullName>
    </submittedName>
</protein>
<dbReference type="EMBL" id="BART01010971">
    <property type="protein sequence ID" value="GAG79182.1"/>
    <property type="molecule type" value="Genomic_DNA"/>
</dbReference>
<gene>
    <name evidence="1" type="ORF">S01H4_23601</name>
</gene>
<evidence type="ECO:0000313" key="1">
    <source>
        <dbReference type="EMBL" id="GAG79182.1"/>
    </source>
</evidence>
<accession>X1BD78</accession>
<reference evidence="1" key="1">
    <citation type="journal article" date="2014" name="Front. Microbiol.">
        <title>High frequency of phylogenetically diverse reductive dehalogenase-homologous genes in deep subseafloor sedimentary metagenomes.</title>
        <authorList>
            <person name="Kawai M."/>
            <person name="Futagami T."/>
            <person name="Toyoda A."/>
            <person name="Takaki Y."/>
            <person name="Nishi S."/>
            <person name="Hori S."/>
            <person name="Arai W."/>
            <person name="Tsubouchi T."/>
            <person name="Morono Y."/>
            <person name="Uchiyama I."/>
            <person name="Ito T."/>
            <person name="Fujiyama A."/>
            <person name="Inagaki F."/>
            <person name="Takami H."/>
        </authorList>
    </citation>
    <scope>NUCLEOTIDE SEQUENCE</scope>
    <source>
        <strain evidence="1">Expedition CK06-06</strain>
    </source>
</reference>
<dbReference type="AlphaFoldDB" id="X1BD78"/>
<sequence>MKASEHKFVEGLHLDHVILADGVRVYLGEGAMAFGCAKEIVITMQPSHGGQAPWLRVVWTEENQPDHYINMATVQRVVLKGES</sequence>
<organism evidence="1">
    <name type="scientific">marine sediment metagenome</name>
    <dbReference type="NCBI Taxonomy" id="412755"/>
    <lineage>
        <taxon>unclassified sequences</taxon>
        <taxon>metagenomes</taxon>
        <taxon>ecological metagenomes</taxon>
    </lineage>
</organism>